<evidence type="ECO:0000256" key="12">
    <source>
        <dbReference type="SAM" id="Phobius"/>
    </source>
</evidence>
<gene>
    <name evidence="15" type="ORF">J2S19_001615</name>
</gene>
<dbReference type="Gene3D" id="6.10.340.10">
    <property type="match status" value="1"/>
</dbReference>
<dbReference type="SMART" id="SM00388">
    <property type="entry name" value="HisKA"/>
    <property type="match status" value="1"/>
</dbReference>
<dbReference type="Pfam" id="PF00512">
    <property type="entry name" value="HisKA"/>
    <property type="match status" value="1"/>
</dbReference>
<keyword evidence="10" id="KW-0902">Two-component regulatory system</keyword>
<keyword evidence="11 12" id="KW-0472">Membrane</keyword>
<organism evidence="15 16">
    <name type="scientific">Metabacillus malikii</name>
    <dbReference type="NCBI Taxonomy" id="1504265"/>
    <lineage>
        <taxon>Bacteria</taxon>
        <taxon>Bacillati</taxon>
        <taxon>Bacillota</taxon>
        <taxon>Bacilli</taxon>
        <taxon>Bacillales</taxon>
        <taxon>Bacillaceae</taxon>
        <taxon>Metabacillus</taxon>
    </lineage>
</organism>
<dbReference type="PANTHER" id="PTHR43065">
    <property type="entry name" value="SENSOR HISTIDINE KINASE"/>
    <property type="match status" value="1"/>
</dbReference>
<dbReference type="EC" id="2.7.13.3" evidence="3"/>
<dbReference type="Pfam" id="PF00672">
    <property type="entry name" value="HAMP"/>
    <property type="match status" value="1"/>
</dbReference>
<accession>A0ABT9ZEV2</accession>
<dbReference type="InterPro" id="IPR003660">
    <property type="entry name" value="HAMP_dom"/>
</dbReference>
<evidence type="ECO:0000259" key="13">
    <source>
        <dbReference type="PROSITE" id="PS50109"/>
    </source>
</evidence>
<dbReference type="Proteomes" id="UP001234495">
    <property type="component" value="Unassembled WGS sequence"/>
</dbReference>
<keyword evidence="16" id="KW-1185">Reference proteome</keyword>
<feature type="transmembrane region" description="Helical" evidence="12">
    <location>
        <begin position="180"/>
        <end position="201"/>
    </location>
</feature>
<dbReference type="InterPro" id="IPR036097">
    <property type="entry name" value="HisK_dim/P_sf"/>
</dbReference>
<evidence type="ECO:0000256" key="9">
    <source>
        <dbReference type="ARBA" id="ARBA00022840"/>
    </source>
</evidence>
<dbReference type="InterPro" id="IPR005467">
    <property type="entry name" value="His_kinase_dom"/>
</dbReference>
<comment type="subcellular location">
    <subcellularLocation>
        <location evidence="2">Cell membrane</location>
        <topology evidence="2">Multi-pass membrane protein</topology>
    </subcellularLocation>
</comment>
<dbReference type="Pfam" id="PF02518">
    <property type="entry name" value="HATPase_c"/>
    <property type="match status" value="1"/>
</dbReference>
<keyword evidence="12" id="KW-1133">Transmembrane helix</keyword>
<dbReference type="InterPro" id="IPR036890">
    <property type="entry name" value="HATPase_C_sf"/>
</dbReference>
<keyword evidence="6 15" id="KW-0808">Transferase</keyword>
<evidence type="ECO:0000256" key="6">
    <source>
        <dbReference type="ARBA" id="ARBA00022679"/>
    </source>
</evidence>
<dbReference type="CDD" id="cd06225">
    <property type="entry name" value="HAMP"/>
    <property type="match status" value="1"/>
</dbReference>
<dbReference type="Gene3D" id="3.30.565.10">
    <property type="entry name" value="Histidine kinase-like ATPase, C-terminal domain"/>
    <property type="match status" value="1"/>
</dbReference>
<evidence type="ECO:0000256" key="10">
    <source>
        <dbReference type="ARBA" id="ARBA00023012"/>
    </source>
</evidence>
<keyword evidence="12" id="KW-0812">Transmembrane</keyword>
<keyword evidence="5" id="KW-0597">Phosphoprotein</keyword>
<dbReference type="SUPFAM" id="SSF55874">
    <property type="entry name" value="ATPase domain of HSP90 chaperone/DNA topoisomerase II/histidine kinase"/>
    <property type="match status" value="1"/>
</dbReference>
<evidence type="ECO:0000256" key="8">
    <source>
        <dbReference type="ARBA" id="ARBA00022777"/>
    </source>
</evidence>
<proteinExistence type="predicted"/>
<keyword evidence="7" id="KW-0547">Nucleotide-binding</keyword>
<evidence type="ECO:0000256" key="2">
    <source>
        <dbReference type="ARBA" id="ARBA00004651"/>
    </source>
</evidence>
<dbReference type="SMART" id="SM00304">
    <property type="entry name" value="HAMP"/>
    <property type="match status" value="1"/>
</dbReference>
<dbReference type="InterPro" id="IPR003594">
    <property type="entry name" value="HATPase_dom"/>
</dbReference>
<evidence type="ECO:0000256" key="4">
    <source>
        <dbReference type="ARBA" id="ARBA00022475"/>
    </source>
</evidence>
<evidence type="ECO:0000256" key="3">
    <source>
        <dbReference type="ARBA" id="ARBA00012438"/>
    </source>
</evidence>
<dbReference type="Gene3D" id="1.10.287.130">
    <property type="match status" value="1"/>
</dbReference>
<dbReference type="CDD" id="cd00082">
    <property type="entry name" value="HisKA"/>
    <property type="match status" value="1"/>
</dbReference>
<dbReference type="SUPFAM" id="SSF47384">
    <property type="entry name" value="Homodimeric domain of signal transducing histidine kinase"/>
    <property type="match status" value="1"/>
</dbReference>
<dbReference type="PANTHER" id="PTHR43065:SF10">
    <property type="entry name" value="PEROXIDE STRESS-ACTIVATED HISTIDINE KINASE MAK3"/>
    <property type="match status" value="1"/>
</dbReference>
<reference evidence="15 16" key="1">
    <citation type="submission" date="2023-07" db="EMBL/GenBank/DDBJ databases">
        <title>Genomic Encyclopedia of Type Strains, Phase IV (KMG-IV): sequencing the most valuable type-strain genomes for metagenomic binning, comparative biology and taxonomic classification.</title>
        <authorList>
            <person name="Goeker M."/>
        </authorList>
    </citation>
    <scope>NUCLEOTIDE SEQUENCE [LARGE SCALE GENOMIC DNA]</scope>
    <source>
        <strain evidence="15 16">DSM 29005</strain>
    </source>
</reference>
<dbReference type="InterPro" id="IPR004358">
    <property type="entry name" value="Sig_transdc_His_kin-like_C"/>
</dbReference>
<dbReference type="SUPFAM" id="SSF158472">
    <property type="entry name" value="HAMP domain-like"/>
    <property type="match status" value="1"/>
</dbReference>
<feature type="transmembrane region" description="Helical" evidence="12">
    <location>
        <begin position="12"/>
        <end position="33"/>
    </location>
</feature>
<sequence>MKTIVRNMSLRLKIITVLLFITLVFGSFSLILVQTIEDVSRVSNTIERKNIPELLSIAQFSEELTVKEHIVKNSLNYNLCCSLIKDYQAYEDETNQNINEEVLPASLKNIKNDIDLLDFEIANNIQGLLEYNDYSGAMDYVESEYLPNLSKINEELEQLRETSLQKLNGQTNSFSKIIKASLWLLILLTLGAIFFSILVAYRMSASFTKPIVTMINKVDNIANGKYGLTVPLIDNQMELRQLTESINQMSKRLEESFKTILHDKIYREQILNSLSVGVITLNEDTDEVSLNSFAKKITGMNEQQVSNIVKTQGNGVNGEFWEMLFRNISFQNRKVAFVRNEEKKRLLVSKVELVGQYDEKIGCIVHFLDITETEELEQRIHQSEKLALVGEMAADAAHEIRNPLAVVQGFLALMNQSLSDASKQEYHIPLIMKEIERINFIIEEMLLTSKPGAPIRKEVYIQDILEEFLPLIVESTEDISFDIQLIRKKIKVDVKQIKQVFHNLFRNSIEAMGGVGNIGVTSEITGDYYNIYIMDSGPGITRPMVKTLFEPFSTSKENGTGLGLMIVKRIIENHKGTIELIESTKHGATFLIKLPVT</sequence>
<keyword evidence="9" id="KW-0067">ATP-binding</keyword>
<evidence type="ECO:0000256" key="11">
    <source>
        <dbReference type="ARBA" id="ARBA00023136"/>
    </source>
</evidence>
<evidence type="ECO:0000259" key="14">
    <source>
        <dbReference type="PROSITE" id="PS50885"/>
    </source>
</evidence>
<dbReference type="PROSITE" id="PS50885">
    <property type="entry name" value="HAMP"/>
    <property type="match status" value="1"/>
</dbReference>
<evidence type="ECO:0000256" key="1">
    <source>
        <dbReference type="ARBA" id="ARBA00000085"/>
    </source>
</evidence>
<dbReference type="PRINTS" id="PR00344">
    <property type="entry name" value="BCTRLSENSOR"/>
</dbReference>
<evidence type="ECO:0000256" key="5">
    <source>
        <dbReference type="ARBA" id="ARBA00022553"/>
    </source>
</evidence>
<dbReference type="RefSeq" id="WP_307339517.1">
    <property type="nucleotide sequence ID" value="NZ_JAUSUD010000005.1"/>
</dbReference>
<keyword evidence="4" id="KW-1003">Cell membrane</keyword>
<keyword evidence="8 15" id="KW-0418">Kinase</keyword>
<evidence type="ECO:0000313" key="15">
    <source>
        <dbReference type="EMBL" id="MDQ0230361.1"/>
    </source>
</evidence>
<dbReference type="EMBL" id="JAUSUD010000005">
    <property type="protein sequence ID" value="MDQ0230361.1"/>
    <property type="molecule type" value="Genomic_DNA"/>
</dbReference>
<evidence type="ECO:0000256" key="7">
    <source>
        <dbReference type="ARBA" id="ARBA00022741"/>
    </source>
</evidence>
<dbReference type="InterPro" id="IPR003661">
    <property type="entry name" value="HisK_dim/P_dom"/>
</dbReference>
<protein>
    <recommendedName>
        <fullName evidence="3">histidine kinase</fullName>
        <ecNumber evidence="3">2.7.13.3</ecNumber>
    </recommendedName>
</protein>
<dbReference type="GO" id="GO:0004673">
    <property type="term" value="F:protein histidine kinase activity"/>
    <property type="evidence" value="ECO:0007669"/>
    <property type="project" value="UniProtKB-EC"/>
</dbReference>
<name>A0ABT9ZEV2_9BACI</name>
<feature type="domain" description="HAMP" evidence="14">
    <location>
        <begin position="205"/>
        <end position="258"/>
    </location>
</feature>
<feature type="domain" description="Histidine kinase" evidence="13">
    <location>
        <begin position="395"/>
        <end position="597"/>
    </location>
</feature>
<comment type="catalytic activity">
    <reaction evidence="1">
        <text>ATP + protein L-histidine = ADP + protein N-phospho-L-histidine.</text>
        <dbReference type="EC" id="2.7.13.3"/>
    </reaction>
</comment>
<dbReference type="PROSITE" id="PS50109">
    <property type="entry name" value="HIS_KIN"/>
    <property type="match status" value="1"/>
</dbReference>
<evidence type="ECO:0000313" key="16">
    <source>
        <dbReference type="Proteomes" id="UP001234495"/>
    </source>
</evidence>
<comment type="caution">
    <text evidence="15">The sequence shown here is derived from an EMBL/GenBank/DDBJ whole genome shotgun (WGS) entry which is preliminary data.</text>
</comment>
<dbReference type="SMART" id="SM00387">
    <property type="entry name" value="HATPase_c"/>
    <property type="match status" value="1"/>
</dbReference>